<evidence type="ECO:0000313" key="4">
    <source>
        <dbReference type="Proteomes" id="UP000317728"/>
    </source>
</evidence>
<dbReference type="RefSeq" id="WP_044103986.1">
    <property type="nucleotide sequence ID" value="NZ_CP041150.1"/>
</dbReference>
<name>A0AB73U4F1_MYCCH</name>
<sequence length="97" mass="9355">MIRLLCVAVIVMFFTVGLAAPAAAELLPPNPAPHGPVIAPGQLPALNVTRGTRLPSSMSGAHRPRISGGMDGTGASGGVKASAGFGGGSPGSSAAVP</sequence>
<protein>
    <submittedName>
        <fullName evidence="3">Uncharacterized protein</fullName>
    </submittedName>
</protein>
<accession>A0AB73U4F1</accession>
<reference evidence="3 4" key="1">
    <citation type="submission" date="2019-06" db="EMBL/GenBank/DDBJ databases">
        <title>Whole geneome sequnce of Mycobacteroides chelonae M77 isolated from bovine milk from Meghalaya, India.</title>
        <authorList>
            <person name="Vise E."/>
            <person name="Das S."/>
            <person name="Garg A."/>
            <person name="Ghatak S."/>
            <person name="Shakuntala I."/>
            <person name="Milton A.A.P."/>
            <person name="Karam A."/>
            <person name="Sanjukta R."/>
            <person name="Puro K."/>
            <person name="Sen A."/>
        </authorList>
    </citation>
    <scope>NUCLEOTIDE SEQUENCE [LARGE SCALE GENOMIC DNA]</scope>
    <source>
        <strain evidence="3 4">M77</strain>
    </source>
</reference>
<dbReference type="Proteomes" id="UP000317728">
    <property type="component" value="Chromosome"/>
</dbReference>
<organism evidence="3 4">
    <name type="scientific">Mycobacteroides chelonae</name>
    <name type="common">Mycobacterium chelonae</name>
    <dbReference type="NCBI Taxonomy" id="1774"/>
    <lineage>
        <taxon>Bacteria</taxon>
        <taxon>Bacillati</taxon>
        <taxon>Actinomycetota</taxon>
        <taxon>Actinomycetes</taxon>
        <taxon>Mycobacteriales</taxon>
        <taxon>Mycobacteriaceae</taxon>
        <taxon>Mycobacteroides</taxon>
    </lineage>
</organism>
<gene>
    <name evidence="3" type="ORF">FJK96_15825</name>
</gene>
<evidence type="ECO:0000256" key="2">
    <source>
        <dbReference type="SAM" id="SignalP"/>
    </source>
</evidence>
<dbReference type="EMBL" id="CP041150">
    <property type="protein sequence ID" value="QDF71480.1"/>
    <property type="molecule type" value="Genomic_DNA"/>
</dbReference>
<proteinExistence type="predicted"/>
<evidence type="ECO:0000256" key="1">
    <source>
        <dbReference type="SAM" id="MobiDB-lite"/>
    </source>
</evidence>
<feature type="chain" id="PRO_5044497362" evidence="2">
    <location>
        <begin position="20"/>
        <end position="97"/>
    </location>
</feature>
<feature type="region of interest" description="Disordered" evidence="1">
    <location>
        <begin position="49"/>
        <end position="97"/>
    </location>
</feature>
<evidence type="ECO:0000313" key="3">
    <source>
        <dbReference type="EMBL" id="QDF71480.1"/>
    </source>
</evidence>
<feature type="signal peptide" evidence="2">
    <location>
        <begin position="1"/>
        <end position="19"/>
    </location>
</feature>
<dbReference type="AlphaFoldDB" id="A0AB73U4F1"/>
<keyword evidence="2" id="KW-0732">Signal</keyword>